<evidence type="ECO:0000313" key="1">
    <source>
        <dbReference type="EMBL" id="GFT27412.1"/>
    </source>
</evidence>
<dbReference type="AlphaFoldDB" id="A0A8X6TLC0"/>
<organism evidence="1 2">
    <name type="scientific">Nephila pilipes</name>
    <name type="common">Giant wood spider</name>
    <name type="synonym">Nephila maculata</name>
    <dbReference type="NCBI Taxonomy" id="299642"/>
    <lineage>
        <taxon>Eukaryota</taxon>
        <taxon>Metazoa</taxon>
        <taxon>Ecdysozoa</taxon>
        <taxon>Arthropoda</taxon>
        <taxon>Chelicerata</taxon>
        <taxon>Arachnida</taxon>
        <taxon>Araneae</taxon>
        <taxon>Araneomorphae</taxon>
        <taxon>Entelegynae</taxon>
        <taxon>Araneoidea</taxon>
        <taxon>Nephilidae</taxon>
        <taxon>Nephila</taxon>
    </lineage>
</organism>
<dbReference type="EMBL" id="BMAW01060662">
    <property type="protein sequence ID" value="GFT27412.1"/>
    <property type="molecule type" value="Genomic_DNA"/>
</dbReference>
<sequence length="100" mass="10996">MAVPIAAKSLREADGRCFDAAVRGTPETSAPVSTRYFDLEALSERYNRVITFATDCLPVSHLIAALVFRQEGTWLCALRSTWFETPMIPTMFLITGVPAG</sequence>
<comment type="caution">
    <text evidence="1">The sequence shown here is derived from an EMBL/GenBank/DDBJ whole genome shotgun (WGS) entry which is preliminary data.</text>
</comment>
<protein>
    <submittedName>
        <fullName evidence="1">Uncharacterized protein</fullName>
    </submittedName>
</protein>
<reference evidence="1" key="1">
    <citation type="submission" date="2020-08" db="EMBL/GenBank/DDBJ databases">
        <title>Multicomponent nature underlies the extraordinary mechanical properties of spider dragline silk.</title>
        <authorList>
            <person name="Kono N."/>
            <person name="Nakamura H."/>
            <person name="Mori M."/>
            <person name="Yoshida Y."/>
            <person name="Ohtoshi R."/>
            <person name="Malay A.D."/>
            <person name="Moran D.A.P."/>
            <person name="Tomita M."/>
            <person name="Numata K."/>
            <person name="Arakawa K."/>
        </authorList>
    </citation>
    <scope>NUCLEOTIDE SEQUENCE</scope>
</reference>
<gene>
    <name evidence="1" type="ORF">NPIL_312541</name>
</gene>
<accession>A0A8X6TLC0</accession>
<proteinExistence type="predicted"/>
<name>A0A8X6TLC0_NEPPI</name>
<evidence type="ECO:0000313" key="2">
    <source>
        <dbReference type="Proteomes" id="UP000887013"/>
    </source>
</evidence>
<keyword evidence="2" id="KW-1185">Reference proteome</keyword>
<dbReference type="Proteomes" id="UP000887013">
    <property type="component" value="Unassembled WGS sequence"/>
</dbReference>